<dbReference type="KEGG" id="msv:Mesil_3038"/>
<dbReference type="Gene3D" id="3.40.50.410">
    <property type="entry name" value="von Willebrand factor, type A domain"/>
    <property type="match status" value="1"/>
</dbReference>
<evidence type="ECO:0000256" key="2">
    <source>
        <dbReference type="ARBA" id="ARBA00022692"/>
    </source>
</evidence>
<feature type="domain" description="VWFA" evidence="6">
    <location>
        <begin position="87"/>
        <end position="280"/>
    </location>
</feature>
<evidence type="ECO:0000256" key="3">
    <source>
        <dbReference type="ARBA" id="ARBA00022989"/>
    </source>
</evidence>
<dbReference type="PANTHER" id="PTHR22550:SF5">
    <property type="entry name" value="LEUCINE ZIPPER PROTEIN 4"/>
    <property type="match status" value="1"/>
</dbReference>
<accession>D7BE18</accession>
<dbReference type="EMBL" id="CP002042">
    <property type="protein sequence ID" value="ADH64876.1"/>
    <property type="molecule type" value="Genomic_DNA"/>
</dbReference>
<name>D7BE18_ALLS1</name>
<dbReference type="InterPro" id="IPR024163">
    <property type="entry name" value="Aerotolerance_reg_N"/>
</dbReference>
<evidence type="ECO:0000313" key="7">
    <source>
        <dbReference type="EMBL" id="ADH64876.1"/>
    </source>
</evidence>
<protein>
    <submittedName>
        <fullName evidence="7">von Willebrand factor type A</fullName>
    </submittedName>
</protein>
<keyword evidence="4 5" id="KW-0472">Membrane</keyword>
<organism evidence="7 8">
    <name type="scientific">Allomeiothermus silvanus (strain ATCC 700542 / DSM 9946 / NBRC 106475 / NCIMB 13440 / VI-R2)</name>
    <name type="common">Thermus silvanus</name>
    <dbReference type="NCBI Taxonomy" id="526227"/>
    <lineage>
        <taxon>Bacteria</taxon>
        <taxon>Thermotogati</taxon>
        <taxon>Deinococcota</taxon>
        <taxon>Deinococci</taxon>
        <taxon>Thermales</taxon>
        <taxon>Thermaceae</taxon>
        <taxon>Allomeiothermus</taxon>
    </lineage>
</organism>
<sequence length="319" mass="34863">MGFLWPSALLLLLLLPLLVFWYRRSLTPPAASAVLHPDLATLARASEKRRDFAHHLPAVLFLLALILGIVALARPIIPILHADPRTTIVLALDVSRSMRATDVLPSRFEAAREALKVFIRELPQGARIGLVTFSRAATEVVAPTTNRQRLLDSVELIGLEFGTAIGEGILTSLQALPPLEQRKDAKDPSELATIILLTDGRSISGIDPLEAARIAAEQKVRIHTIGVGRVTEGPVPGLESVYQWAAYFDEDVLKQIAAITGGKYFFVNSAGKLRETYQQLSQSFVWKVKQDEVSSIVTLGAGIFLLGSLILSQLRRQVA</sequence>
<dbReference type="Pfam" id="PF07584">
    <property type="entry name" value="BatA"/>
    <property type="match status" value="1"/>
</dbReference>
<keyword evidence="2 5" id="KW-0812">Transmembrane</keyword>
<evidence type="ECO:0000256" key="5">
    <source>
        <dbReference type="SAM" id="Phobius"/>
    </source>
</evidence>
<dbReference type="InterPro" id="IPR050768">
    <property type="entry name" value="UPF0353/GerABKA_families"/>
</dbReference>
<dbReference type="SUPFAM" id="SSF53300">
    <property type="entry name" value="vWA-like"/>
    <property type="match status" value="1"/>
</dbReference>
<dbReference type="SMART" id="SM00327">
    <property type="entry name" value="VWA"/>
    <property type="match status" value="1"/>
</dbReference>
<evidence type="ECO:0000256" key="4">
    <source>
        <dbReference type="ARBA" id="ARBA00023136"/>
    </source>
</evidence>
<evidence type="ECO:0000259" key="6">
    <source>
        <dbReference type="PROSITE" id="PS50234"/>
    </source>
</evidence>
<dbReference type="PANTHER" id="PTHR22550">
    <property type="entry name" value="SPORE GERMINATION PROTEIN"/>
    <property type="match status" value="1"/>
</dbReference>
<dbReference type="PROSITE" id="PS50234">
    <property type="entry name" value="VWFA"/>
    <property type="match status" value="1"/>
</dbReference>
<feature type="transmembrane region" description="Helical" evidence="5">
    <location>
        <begin position="56"/>
        <end position="77"/>
    </location>
</feature>
<reference evidence="7 8" key="1">
    <citation type="journal article" date="2010" name="Stand. Genomic Sci.">
        <title>Complete genome sequence of Meiothermus silvanus type strain (VI-R2).</title>
        <authorList>
            <person name="Sikorski J."/>
            <person name="Tindall B.J."/>
            <person name="Lowry S."/>
            <person name="Lucas S."/>
            <person name="Nolan M."/>
            <person name="Copeland A."/>
            <person name="Glavina Del Rio T."/>
            <person name="Tice H."/>
            <person name="Cheng J.F."/>
            <person name="Han C."/>
            <person name="Pitluck S."/>
            <person name="Liolios K."/>
            <person name="Ivanova N."/>
            <person name="Mavromatis K."/>
            <person name="Mikhailova N."/>
            <person name="Pati A."/>
            <person name="Goodwin L."/>
            <person name="Chen A."/>
            <person name="Palaniappan K."/>
            <person name="Land M."/>
            <person name="Hauser L."/>
            <person name="Chang Y.J."/>
            <person name="Jeffries C.D."/>
            <person name="Rohde M."/>
            <person name="Goker M."/>
            <person name="Woyke T."/>
            <person name="Bristow J."/>
            <person name="Eisen J.A."/>
            <person name="Markowitz V."/>
            <person name="Hugenholtz P."/>
            <person name="Kyrpides N.C."/>
            <person name="Klenk H.P."/>
            <person name="Lapidus A."/>
        </authorList>
    </citation>
    <scope>NUCLEOTIDE SEQUENCE [LARGE SCALE GENOMIC DNA]</scope>
    <source>
        <strain evidence="8">ATCC 700542 / DSM 9946 / VI-R2</strain>
    </source>
</reference>
<dbReference type="eggNOG" id="COG2304">
    <property type="taxonomic scope" value="Bacteria"/>
</dbReference>
<proteinExistence type="predicted"/>
<dbReference type="InterPro" id="IPR036465">
    <property type="entry name" value="vWFA_dom_sf"/>
</dbReference>
<keyword evidence="1" id="KW-1003">Cell membrane</keyword>
<dbReference type="InterPro" id="IPR002035">
    <property type="entry name" value="VWF_A"/>
</dbReference>
<dbReference type="RefSeq" id="WP_013159407.1">
    <property type="nucleotide sequence ID" value="NC_014212.1"/>
</dbReference>
<evidence type="ECO:0000313" key="8">
    <source>
        <dbReference type="Proteomes" id="UP000001916"/>
    </source>
</evidence>
<keyword evidence="3 5" id="KW-1133">Transmembrane helix</keyword>
<dbReference type="Proteomes" id="UP000001916">
    <property type="component" value="Chromosome"/>
</dbReference>
<gene>
    <name evidence="7" type="ordered locus">Mesil_3038</name>
</gene>
<dbReference type="HOGENOM" id="CLU_024570_2_1_0"/>
<dbReference type="AlphaFoldDB" id="D7BE18"/>
<evidence type="ECO:0000256" key="1">
    <source>
        <dbReference type="ARBA" id="ARBA00022475"/>
    </source>
</evidence>
<dbReference type="Pfam" id="PF13519">
    <property type="entry name" value="VWA_2"/>
    <property type="match status" value="1"/>
</dbReference>
<dbReference type="STRING" id="526227.Mesil_3038"/>
<dbReference type="OrthoDB" id="8882959at2"/>
<keyword evidence="8" id="KW-1185">Reference proteome</keyword>